<sequence>MNATVGAFFGWVIVIAYVLTIMNYIMKAVNKKWGKSIRKNEKLKGPWQALLSFIVKYHKLFGIITIVGILVHFYIQFNRWGFVVSGAMAAGLMIIQAILGGYGAYKKTRKGLWIKAHRTIAVLLFLAIAYHLIYVYQNYNF</sequence>
<feature type="transmembrane region" description="Helical" evidence="1">
    <location>
        <begin position="47"/>
        <end position="75"/>
    </location>
</feature>
<dbReference type="RefSeq" id="WP_207600348.1">
    <property type="nucleotide sequence ID" value="NZ_JAFNJU010000010.1"/>
</dbReference>
<reference evidence="2" key="1">
    <citation type="submission" date="2021-03" db="EMBL/GenBank/DDBJ databases">
        <title>Proteiniclasticum marinus sp. nov., isolated from tidal flat sediment.</title>
        <authorList>
            <person name="Namirimu T."/>
            <person name="Yang J.-A."/>
            <person name="Yang S.-H."/>
            <person name="Kim Y.-J."/>
            <person name="Kwon K.K."/>
        </authorList>
    </citation>
    <scope>NUCLEOTIDE SEQUENCE</scope>
    <source>
        <strain evidence="2">SCR006</strain>
    </source>
</reference>
<feature type="transmembrane region" description="Helical" evidence="1">
    <location>
        <begin position="6"/>
        <end position="26"/>
    </location>
</feature>
<keyword evidence="1" id="KW-0812">Transmembrane</keyword>
<feature type="transmembrane region" description="Helical" evidence="1">
    <location>
        <begin position="81"/>
        <end position="105"/>
    </location>
</feature>
<protein>
    <submittedName>
        <fullName evidence="2">Uncharacterized protein</fullName>
    </submittedName>
</protein>
<dbReference type="EMBL" id="JAFNJU010000010">
    <property type="protein sequence ID" value="MBO1265821.1"/>
    <property type="molecule type" value="Genomic_DNA"/>
</dbReference>
<proteinExistence type="predicted"/>
<gene>
    <name evidence="2" type="ORF">J3A84_12345</name>
</gene>
<evidence type="ECO:0000313" key="3">
    <source>
        <dbReference type="Proteomes" id="UP000664218"/>
    </source>
</evidence>
<dbReference type="Proteomes" id="UP000664218">
    <property type="component" value="Unassembled WGS sequence"/>
</dbReference>
<evidence type="ECO:0000313" key="2">
    <source>
        <dbReference type="EMBL" id="MBO1265821.1"/>
    </source>
</evidence>
<keyword evidence="1" id="KW-1133">Transmembrane helix</keyword>
<organism evidence="2 3">
    <name type="scientific">Proteiniclasticum aestuarii</name>
    <dbReference type="NCBI Taxonomy" id="2817862"/>
    <lineage>
        <taxon>Bacteria</taxon>
        <taxon>Bacillati</taxon>
        <taxon>Bacillota</taxon>
        <taxon>Clostridia</taxon>
        <taxon>Eubacteriales</taxon>
        <taxon>Clostridiaceae</taxon>
        <taxon>Proteiniclasticum</taxon>
    </lineage>
</organism>
<evidence type="ECO:0000256" key="1">
    <source>
        <dbReference type="SAM" id="Phobius"/>
    </source>
</evidence>
<name>A0A939H9U7_9CLOT</name>
<comment type="caution">
    <text evidence="2">The sequence shown here is derived from an EMBL/GenBank/DDBJ whole genome shotgun (WGS) entry which is preliminary data.</text>
</comment>
<dbReference type="AlphaFoldDB" id="A0A939H9U7"/>
<keyword evidence="1" id="KW-0472">Membrane</keyword>
<feature type="transmembrane region" description="Helical" evidence="1">
    <location>
        <begin position="117"/>
        <end position="136"/>
    </location>
</feature>
<accession>A0A939H9U7</accession>
<keyword evidence="3" id="KW-1185">Reference proteome</keyword>